<evidence type="ECO:0000313" key="2">
    <source>
        <dbReference type="Proteomes" id="UP001163632"/>
    </source>
</evidence>
<evidence type="ECO:0000313" key="1">
    <source>
        <dbReference type="EMBL" id="UZA04780.1"/>
    </source>
</evidence>
<geneLocation type="plasmid" evidence="1 2">
    <name>unnamed1</name>
</geneLocation>
<proteinExistence type="predicted"/>
<protein>
    <recommendedName>
        <fullName evidence="3">DUF4375 domain-containing protein</fullName>
    </recommendedName>
</protein>
<gene>
    <name evidence="1" type="ORF">LP092_14980</name>
</gene>
<accession>A0ABY6MB25</accession>
<organism evidence="1 2">
    <name type="scientific">Moraxella bovis</name>
    <dbReference type="NCBI Taxonomy" id="476"/>
    <lineage>
        <taxon>Bacteria</taxon>
        <taxon>Pseudomonadati</taxon>
        <taxon>Pseudomonadota</taxon>
        <taxon>Gammaproteobacteria</taxon>
        <taxon>Moraxellales</taxon>
        <taxon>Moraxellaceae</taxon>
        <taxon>Moraxella</taxon>
    </lineage>
</organism>
<dbReference type="Proteomes" id="UP001163632">
    <property type="component" value="Plasmid unnamed1"/>
</dbReference>
<reference evidence="1" key="1">
    <citation type="journal article" date="2022" name="BMC Microbiol.">
        <title>Whole genome sequencing of Moraxella bovis strains from North America reveals two genotypes with different genetic determinants.</title>
        <authorList>
            <person name="Wynn E.L."/>
            <person name="Hille M.M."/>
            <person name="Loy J.D."/>
            <person name="Schuller G."/>
            <person name="Kuhn K.L."/>
            <person name="Dickey A.M."/>
            <person name="Bono J.L."/>
            <person name="Clawson M.L."/>
        </authorList>
    </citation>
    <scope>NUCLEOTIDE SEQUENCE</scope>
    <source>
        <strain evidence="1">SAM102599</strain>
    </source>
</reference>
<keyword evidence="2" id="KW-1185">Reference proteome</keyword>
<evidence type="ECO:0008006" key="3">
    <source>
        <dbReference type="Google" id="ProtNLM"/>
    </source>
</evidence>
<keyword evidence="1" id="KW-0614">Plasmid</keyword>
<sequence length="146" mass="16772">MNKPQTHQAINALLVVKNTVETRNHSRITGRQELLMDLADVLDYGVGGSDLCYHCLSYYLLKDTDFGLSDFCDAVIDNFCEVSNGKASFFATLARACRQDFYYNDFIDYLDGDAFREWVNFHAYLMSEIAYYADEYHILKPFKAVA</sequence>
<dbReference type="EMBL" id="CP087831">
    <property type="protein sequence ID" value="UZA04780.1"/>
    <property type="molecule type" value="Genomic_DNA"/>
</dbReference>
<name>A0ABY6MB25_MORBO</name>
<dbReference type="RefSeq" id="WP_264697360.1">
    <property type="nucleotide sequence ID" value="NZ_CP087831.1"/>
</dbReference>